<accession>A0A1F5YD23</accession>
<dbReference type="PANTHER" id="PTHR33169:SF14">
    <property type="entry name" value="TRANSCRIPTIONAL REGULATOR RV3488"/>
    <property type="match status" value="1"/>
</dbReference>
<gene>
    <name evidence="2" type="ORF">A2Z86_03380</name>
</gene>
<comment type="caution">
    <text evidence="2">The sequence shown here is derived from an EMBL/GenBank/DDBJ whole genome shotgun (WGS) entry which is preliminary data.</text>
</comment>
<sequence>MKALQREILLGFWKVHVLHHASERPVIGQWMIQELRRHGYDVSPGTIYPLLARMEERGWLKCTTDPDGGLRARKEYSMTRKGQEVLDLLRKQAEELYREVVLGEDEKETE</sequence>
<evidence type="ECO:0000259" key="1">
    <source>
        <dbReference type="Pfam" id="PF03551"/>
    </source>
</evidence>
<dbReference type="InterPro" id="IPR005149">
    <property type="entry name" value="Tscrpt_reg_PadR_N"/>
</dbReference>
<dbReference type="Proteomes" id="UP000176992">
    <property type="component" value="Unassembled WGS sequence"/>
</dbReference>
<dbReference type="InterPro" id="IPR036390">
    <property type="entry name" value="WH_DNA-bd_sf"/>
</dbReference>
<reference evidence="2 3" key="1">
    <citation type="journal article" date="2016" name="Nat. Commun.">
        <title>Thousands of microbial genomes shed light on interconnected biogeochemical processes in an aquifer system.</title>
        <authorList>
            <person name="Anantharaman K."/>
            <person name="Brown C.T."/>
            <person name="Hug L.A."/>
            <person name="Sharon I."/>
            <person name="Castelle C.J."/>
            <person name="Probst A.J."/>
            <person name="Thomas B.C."/>
            <person name="Singh A."/>
            <person name="Wilkins M.J."/>
            <person name="Karaoz U."/>
            <person name="Brodie E.L."/>
            <person name="Williams K.H."/>
            <person name="Hubbard S.S."/>
            <person name="Banfield J.F."/>
        </authorList>
    </citation>
    <scope>NUCLEOTIDE SEQUENCE [LARGE SCALE GENOMIC DNA]</scope>
</reference>
<dbReference type="Gene3D" id="1.10.10.10">
    <property type="entry name" value="Winged helix-like DNA-binding domain superfamily/Winged helix DNA-binding domain"/>
    <property type="match status" value="1"/>
</dbReference>
<evidence type="ECO:0000313" key="3">
    <source>
        <dbReference type="Proteomes" id="UP000176992"/>
    </source>
</evidence>
<dbReference type="PANTHER" id="PTHR33169">
    <property type="entry name" value="PADR-FAMILY TRANSCRIPTIONAL REGULATOR"/>
    <property type="match status" value="1"/>
</dbReference>
<dbReference type="InterPro" id="IPR052509">
    <property type="entry name" value="Metal_resp_DNA-bind_regulator"/>
</dbReference>
<feature type="domain" description="Transcription regulator PadR N-terminal" evidence="1">
    <location>
        <begin position="17"/>
        <end position="86"/>
    </location>
</feature>
<proteinExistence type="predicted"/>
<dbReference type="Pfam" id="PF03551">
    <property type="entry name" value="PadR"/>
    <property type="match status" value="1"/>
</dbReference>
<dbReference type="SUPFAM" id="SSF46785">
    <property type="entry name" value="Winged helix' DNA-binding domain"/>
    <property type="match status" value="1"/>
</dbReference>
<organism evidence="2 3">
    <name type="scientific">Candidatus Glassbacteria bacterium GWA2_58_10</name>
    <dbReference type="NCBI Taxonomy" id="1817865"/>
    <lineage>
        <taxon>Bacteria</taxon>
        <taxon>Candidatus Glassiibacteriota</taxon>
    </lineage>
</organism>
<dbReference type="AlphaFoldDB" id="A0A1F5YD23"/>
<name>A0A1F5YD23_9BACT</name>
<evidence type="ECO:0000313" key="2">
    <source>
        <dbReference type="EMBL" id="OGF98033.1"/>
    </source>
</evidence>
<dbReference type="InterPro" id="IPR036388">
    <property type="entry name" value="WH-like_DNA-bd_sf"/>
</dbReference>
<dbReference type="EMBL" id="MFIV01000179">
    <property type="protein sequence ID" value="OGF98033.1"/>
    <property type="molecule type" value="Genomic_DNA"/>
</dbReference>
<protein>
    <submittedName>
        <fullName evidence="2">PadR family transcriptional regulator</fullName>
    </submittedName>
</protein>